<feature type="region of interest" description="Disordered" evidence="1">
    <location>
        <begin position="662"/>
        <end position="759"/>
    </location>
</feature>
<feature type="transmembrane region" description="Helical" evidence="2">
    <location>
        <begin position="917"/>
        <end position="937"/>
    </location>
</feature>
<feature type="transmembrane region" description="Helical" evidence="2">
    <location>
        <begin position="814"/>
        <end position="831"/>
    </location>
</feature>
<dbReference type="InterPro" id="IPR050834">
    <property type="entry name" value="Glycosyltransf_2"/>
</dbReference>
<evidence type="ECO:0000256" key="1">
    <source>
        <dbReference type="SAM" id="MobiDB-lite"/>
    </source>
</evidence>
<dbReference type="Proteomes" id="UP000273001">
    <property type="component" value="Chromosome"/>
</dbReference>
<proteinExistence type="predicted"/>
<feature type="transmembrane region" description="Helical" evidence="2">
    <location>
        <begin position="579"/>
        <end position="597"/>
    </location>
</feature>
<gene>
    <name evidence="3" type="ORF">D5R93_09915</name>
</gene>
<accession>A0ABM6Z4S8</accession>
<dbReference type="Pfam" id="PF13641">
    <property type="entry name" value="Glyco_tranf_2_3"/>
    <property type="match status" value="1"/>
</dbReference>
<dbReference type="InterPro" id="IPR029044">
    <property type="entry name" value="Nucleotide-diphossugar_trans"/>
</dbReference>
<dbReference type="EMBL" id="CP032514">
    <property type="protein sequence ID" value="AYD90240.1"/>
    <property type="molecule type" value="Genomic_DNA"/>
</dbReference>
<name>A0ABM6Z4S8_9ACTO</name>
<dbReference type="Gene3D" id="3.90.550.10">
    <property type="entry name" value="Spore Coat Polysaccharide Biosynthesis Protein SpsA, Chain A"/>
    <property type="match status" value="1"/>
</dbReference>
<dbReference type="RefSeq" id="WP_120204998.1">
    <property type="nucleotide sequence ID" value="NZ_CP032514.1"/>
</dbReference>
<feature type="transmembrane region" description="Helical" evidence="2">
    <location>
        <begin position="991"/>
        <end position="1017"/>
    </location>
</feature>
<sequence>MTPAGPDDGTARDRSQPEADAGVLAVVVTAGNTPFLAETLSGLASQVRQAEIVLVVDVASRANGLGDGTPIEEVVEACGLDASSAVRIVRAGEVATFGAAIASGLAAYTDLVASGGRRRGRSGGSRDVPEGAHSGGVAPDPVVGALSPVTRQERRLIVPDPEEQQSRRLWLWLLHDDSAPQPGCLRALLAAAANARSVGVVGPKQVSWDHPDQLLEVGLGTTASARRDNAIVPGEVDQGQYDDRSDVLAVGTAGALVARTVWDEVGGIAPWLGPFGDGLELSRAARLCGYRVVVEPQAVLRHRRASYLGLRPARQAVRRESDAPVTDLPDPAPERSFRERRVAQLTNWGAFSSRPVVLLLGWFLLLGLARGLWRLVSKVPALARDEVAAACEVLRHAGRIRTGRRRLSRYAQVPRSALGRLYVPASRIRAARRDQVRQERERSARSRAPSELEVRELAALARTRRRVLVALVLPVLVVTAAGLSGVVLTRSVSGGASAFLSTSWREMWETAWAAWIPSGDGYPGGPSPLLAVMALPMALGGLVGVDGDVGVHALLLAAVPLAALGAWFAAGTVTRRVGLRWAAGLVWALTPNLLTAVGQGRLTAVLVHLALPWMLLAVARALGADRRDVVVSGLVGAHLLTDRERQELDLFSQERVEDLAHLDQDAPGEDLQPVVDPVAGSGMPEDVQDGRHQDGQEQESAQGSEAGREDSQEGDRGSQDSPGSQDEDGTGVQDHPPAQDLNPSGPDTEGAVGGVAGTSSHRVPMPVRYGPGSAAAAATAGLLASVVVAASAATAPLLLLVIGVLALRSSRGYRLLLTLVPLVLTAAPAWWRAWQVGSTTTWSQGLRLLLTDTGVPTAVGSPSGVDLLLGSPTDLDLVLADGALALVGKILLAVVPAAALASLLVSGRQGARARTGVLLALGGLALAALSSRTVTAVGTSPGEDTSVLVTGWAGAGLSVALAGFVLAGLVAGDACLALLDADAVLRAGARGWRPWVVAVLCLVVAAGPLTAGAAWAWRARAGSEQAVALRSAGQQVPLIAAQLQSSGTQGRVLHLAASPAGLQVTIWRHAGTQVTDVLPEVLSAQLRTRVPDVWDHGLVAAEGALPDDVPMVLGDDADLALADLVARAVSGQDEEAAAELAAHGIAVVVLAETPGDELTAETRSGLASTPGLDQLAQTASGTAWRVAPQQGQEASRLTVVDADGRSVPLSSDGGEVAASARLPRGQDGRTLVLAERASSSWSASLDGTPLEPTTLPGEGGEWRQAFVLPADEGILEITYRGGLVPTLLTYGIWGAWVVTAVAALPLRRGRETV</sequence>
<evidence type="ECO:0000313" key="3">
    <source>
        <dbReference type="EMBL" id="AYD90240.1"/>
    </source>
</evidence>
<organism evidence="3 4">
    <name type="scientific">Actinomyces lilanjuaniae</name>
    <dbReference type="NCBI Taxonomy" id="2321394"/>
    <lineage>
        <taxon>Bacteria</taxon>
        <taxon>Bacillati</taxon>
        <taxon>Actinomycetota</taxon>
        <taxon>Actinomycetes</taxon>
        <taxon>Actinomycetales</taxon>
        <taxon>Actinomycetaceae</taxon>
        <taxon>Actinomyces</taxon>
    </lineage>
</organism>
<feature type="compositionally biased region" description="Basic and acidic residues" evidence="1">
    <location>
        <begin position="706"/>
        <end position="718"/>
    </location>
</feature>
<dbReference type="SUPFAM" id="SSF53448">
    <property type="entry name" value="Nucleotide-diphospho-sugar transferases"/>
    <property type="match status" value="1"/>
</dbReference>
<feature type="transmembrane region" description="Helical" evidence="2">
    <location>
        <begin position="774"/>
        <end position="807"/>
    </location>
</feature>
<feature type="transmembrane region" description="Helical" evidence="2">
    <location>
        <begin position="883"/>
        <end position="905"/>
    </location>
</feature>
<keyword evidence="4" id="KW-1185">Reference proteome</keyword>
<reference evidence="3 4" key="1">
    <citation type="submission" date="2018-09" db="EMBL/GenBank/DDBJ databases">
        <authorList>
            <person name="Li J."/>
        </authorList>
    </citation>
    <scope>NUCLEOTIDE SEQUENCE [LARGE SCALE GENOMIC DNA]</scope>
    <source>
        <strain evidence="3 4">2129</strain>
    </source>
</reference>
<keyword evidence="2" id="KW-1133">Transmembrane helix</keyword>
<feature type="transmembrane region" description="Helical" evidence="2">
    <location>
        <begin position="348"/>
        <end position="368"/>
    </location>
</feature>
<feature type="transmembrane region" description="Helical" evidence="2">
    <location>
        <begin position="957"/>
        <end position="979"/>
    </location>
</feature>
<feature type="transmembrane region" description="Helical" evidence="2">
    <location>
        <begin position="1287"/>
        <end position="1306"/>
    </location>
</feature>
<keyword evidence="2" id="KW-0812">Transmembrane</keyword>
<feature type="region of interest" description="Disordered" evidence="1">
    <location>
        <begin position="116"/>
        <end position="144"/>
    </location>
</feature>
<feature type="transmembrane region" description="Helical" evidence="2">
    <location>
        <begin position="552"/>
        <end position="573"/>
    </location>
</feature>
<evidence type="ECO:0000256" key="2">
    <source>
        <dbReference type="SAM" id="Phobius"/>
    </source>
</evidence>
<protein>
    <submittedName>
        <fullName evidence="3">Glycosyltransferase family 2 protein</fullName>
    </submittedName>
</protein>
<keyword evidence="2" id="KW-0472">Membrane</keyword>
<feature type="transmembrane region" description="Helical" evidence="2">
    <location>
        <begin position="467"/>
        <end position="488"/>
    </location>
</feature>
<evidence type="ECO:0000313" key="4">
    <source>
        <dbReference type="Proteomes" id="UP000273001"/>
    </source>
</evidence>
<dbReference type="PANTHER" id="PTHR43685:SF3">
    <property type="entry name" value="SLR2126 PROTEIN"/>
    <property type="match status" value="1"/>
</dbReference>
<dbReference type="PANTHER" id="PTHR43685">
    <property type="entry name" value="GLYCOSYLTRANSFERASE"/>
    <property type="match status" value="1"/>
</dbReference>